<dbReference type="InterPro" id="IPR011048">
    <property type="entry name" value="Haem_d1_sf"/>
</dbReference>
<gene>
    <name evidence="1" type="ORF">METZ01_LOCUS292720</name>
</gene>
<dbReference type="AlphaFoldDB" id="A0A382LTI7"/>
<dbReference type="EMBL" id="UINC01089082">
    <property type="protein sequence ID" value="SVC39866.1"/>
    <property type="molecule type" value="Genomic_DNA"/>
</dbReference>
<accession>A0A382LTI7</accession>
<reference evidence="1" key="1">
    <citation type="submission" date="2018-05" db="EMBL/GenBank/DDBJ databases">
        <authorList>
            <person name="Lanie J.A."/>
            <person name="Ng W.-L."/>
            <person name="Kazmierczak K.M."/>
            <person name="Andrzejewski T.M."/>
            <person name="Davidsen T.M."/>
            <person name="Wayne K.J."/>
            <person name="Tettelin H."/>
            <person name="Glass J.I."/>
            <person name="Rusch D."/>
            <person name="Podicherti R."/>
            <person name="Tsui H.-C.T."/>
            <person name="Winkler M.E."/>
        </authorList>
    </citation>
    <scope>NUCLEOTIDE SEQUENCE</scope>
</reference>
<protein>
    <recommendedName>
        <fullName evidence="2">Glucose/Sorbosone dehydrogenase domain-containing protein</fullName>
    </recommendedName>
</protein>
<dbReference type="InterPro" id="IPR015943">
    <property type="entry name" value="WD40/YVTN_repeat-like_dom_sf"/>
</dbReference>
<organism evidence="1">
    <name type="scientific">marine metagenome</name>
    <dbReference type="NCBI Taxonomy" id="408172"/>
    <lineage>
        <taxon>unclassified sequences</taxon>
        <taxon>metagenomes</taxon>
        <taxon>ecological metagenomes</taxon>
    </lineage>
</organism>
<feature type="non-terminal residue" evidence="1">
    <location>
        <position position="341"/>
    </location>
</feature>
<name>A0A382LTI7_9ZZZZ</name>
<dbReference type="SUPFAM" id="SSF51004">
    <property type="entry name" value="C-terminal (heme d1) domain of cytochrome cd1-nitrite reductase"/>
    <property type="match status" value="1"/>
</dbReference>
<dbReference type="Gene3D" id="2.130.10.10">
    <property type="entry name" value="YVTN repeat-like/Quinoprotein amine dehydrogenase"/>
    <property type="match status" value="1"/>
</dbReference>
<evidence type="ECO:0000313" key="1">
    <source>
        <dbReference type="EMBL" id="SVC39866.1"/>
    </source>
</evidence>
<sequence>MPAKTKTRSAVRLTWRINVRKAAIFLLSIALSIEFAGNAVAHEDAETLVEPHENSGARLFAADAANGDIIAVNLPEGKVIARLSTPPYVIYLALGKNKRNLYAMRGTGRDRDWVTVIDTGFTEHSDEVKPPYIARSFVGNVPDGVQHGHTASVRGKDAIIMEGDGELIIFDKAEFSGFGEVSVRRFPLASVDHYGFIDAGDYLYIGYLGRGMVQVLDSDTGNEVTRITGCPILHGKTKDQKSGRVFFGCQGHAIAIGTKGDEAHKVVARIEYPDKQRVGNFHNGKDQVIWGYTEDGVPKVHRLDAGKEPYRFDVLPIERSIRQGTSEDGEYLFVLTFAGVF</sequence>
<proteinExistence type="predicted"/>
<evidence type="ECO:0008006" key="2">
    <source>
        <dbReference type="Google" id="ProtNLM"/>
    </source>
</evidence>